<dbReference type="EMBL" id="BTGB01000009">
    <property type="protein sequence ID" value="GMM48400.1"/>
    <property type="molecule type" value="Genomic_DNA"/>
</dbReference>
<name>A0AAV5RA57_PICKL</name>
<dbReference type="Gene3D" id="1.20.1270.60">
    <property type="entry name" value="Arfaptin homology (AH) domain/BAR domain"/>
    <property type="match status" value="1"/>
</dbReference>
<protein>
    <submittedName>
        <fullName evidence="2">Gvp36 protein</fullName>
    </submittedName>
</protein>
<organism evidence="2 3">
    <name type="scientific">Pichia kluyveri</name>
    <name type="common">Yeast</name>
    <dbReference type="NCBI Taxonomy" id="36015"/>
    <lineage>
        <taxon>Eukaryota</taxon>
        <taxon>Fungi</taxon>
        <taxon>Dikarya</taxon>
        <taxon>Ascomycota</taxon>
        <taxon>Saccharomycotina</taxon>
        <taxon>Pichiomycetes</taxon>
        <taxon>Pichiales</taxon>
        <taxon>Pichiaceae</taxon>
        <taxon>Pichia</taxon>
    </lineage>
</organism>
<evidence type="ECO:0000313" key="3">
    <source>
        <dbReference type="Proteomes" id="UP001378960"/>
    </source>
</evidence>
<dbReference type="SUPFAM" id="SSF103657">
    <property type="entry name" value="BAR/IMD domain-like"/>
    <property type="match status" value="1"/>
</dbReference>
<sequence length="365" mass="41378">MSFFQTFQDQLQQTTQQISSSLNNLNLQDTAAQITSSVQQNISSLEKEVNNLKPIFARTTRSLQEKFGSIDDISELPKEYKDLEKRVDNIRQFYQNILSITRQYEIEAYDNPTNLKESLNDYTSLLNEKLSGLSHSTTTQEAEAVLLSGRKDKIPKTFSHQFSKTMSLTREDILSNKEVSSIKSILTKTSDRKSSENVAAETETAEDTESKETPLTTALLKISETELKIGNERLEQDKLIIVEFNNKINNLLKQDFVKCSTLRNQVETARLNFDTVRAEIKALQSGNAEAEIPQALSKKLEDCEDELVNATEIAVEAMKELIKPLESINLLKLLFKIQLNYHKFVVGELTSLVDGLENIPLDDDE</sequence>
<evidence type="ECO:0000256" key="1">
    <source>
        <dbReference type="SAM" id="MobiDB-lite"/>
    </source>
</evidence>
<dbReference type="Pfam" id="PF10455">
    <property type="entry name" value="BAR_2"/>
    <property type="match status" value="1"/>
</dbReference>
<accession>A0AAV5RA57</accession>
<dbReference type="InterPro" id="IPR018859">
    <property type="entry name" value="BAR_dom-cont"/>
</dbReference>
<keyword evidence="3" id="KW-1185">Reference proteome</keyword>
<gene>
    <name evidence="2" type="ORF">DAPK24_049980</name>
</gene>
<proteinExistence type="predicted"/>
<dbReference type="InterPro" id="IPR027267">
    <property type="entry name" value="AH/BAR_dom_sf"/>
</dbReference>
<dbReference type="AlphaFoldDB" id="A0AAV5RA57"/>
<reference evidence="2 3" key="1">
    <citation type="journal article" date="2023" name="Elife">
        <title>Identification of key yeast species and microbe-microbe interactions impacting larval growth of Drosophila in the wild.</title>
        <authorList>
            <person name="Mure A."/>
            <person name="Sugiura Y."/>
            <person name="Maeda R."/>
            <person name="Honda K."/>
            <person name="Sakurai N."/>
            <person name="Takahashi Y."/>
            <person name="Watada M."/>
            <person name="Katoh T."/>
            <person name="Gotoh A."/>
            <person name="Gotoh Y."/>
            <person name="Taniguchi I."/>
            <person name="Nakamura K."/>
            <person name="Hayashi T."/>
            <person name="Katayama T."/>
            <person name="Uemura T."/>
            <person name="Hattori Y."/>
        </authorList>
    </citation>
    <scope>NUCLEOTIDE SEQUENCE [LARGE SCALE GENOMIC DNA]</scope>
    <source>
        <strain evidence="2 3">PK-24</strain>
    </source>
</reference>
<comment type="caution">
    <text evidence="2">The sequence shown here is derived from an EMBL/GenBank/DDBJ whole genome shotgun (WGS) entry which is preliminary data.</text>
</comment>
<dbReference type="Proteomes" id="UP001378960">
    <property type="component" value="Unassembled WGS sequence"/>
</dbReference>
<evidence type="ECO:0000313" key="2">
    <source>
        <dbReference type="EMBL" id="GMM48400.1"/>
    </source>
</evidence>
<feature type="region of interest" description="Disordered" evidence="1">
    <location>
        <begin position="192"/>
        <end position="213"/>
    </location>
</feature>